<evidence type="ECO:0000313" key="2">
    <source>
        <dbReference type="EMBL" id="JAD75705.1"/>
    </source>
</evidence>
<proteinExistence type="predicted"/>
<sequence length="67" mass="7806">MFQICGGTSISRILRYVVSLLVIYWSWLSIALEPHLKPNSFNQMRLDLHLFKIFIVLHCSVGIEMVK</sequence>
<reference evidence="2" key="1">
    <citation type="submission" date="2014-09" db="EMBL/GenBank/DDBJ databases">
        <authorList>
            <person name="Magalhaes I.L.F."/>
            <person name="Oliveira U."/>
            <person name="Santos F.R."/>
            <person name="Vidigal T.H.D.A."/>
            <person name="Brescovit A.D."/>
            <person name="Santos A.J."/>
        </authorList>
    </citation>
    <scope>NUCLEOTIDE SEQUENCE</scope>
    <source>
        <tissue evidence="2">Shoot tissue taken approximately 20 cm above the soil surface</tissue>
    </source>
</reference>
<organism evidence="2">
    <name type="scientific">Arundo donax</name>
    <name type="common">Giant reed</name>
    <name type="synonym">Donax arundinaceus</name>
    <dbReference type="NCBI Taxonomy" id="35708"/>
    <lineage>
        <taxon>Eukaryota</taxon>
        <taxon>Viridiplantae</taxon>
        <taxon>Streptophyta</taxon>
        <taxon>Embryophyta</taxon>
        <taxon>Tracheophyta</taxon>
        <taxon>Spermatophyta</taxon>
        <taxon>Magnoliopsida</taxon>
        <taxon>Liliopsida</taxon>
        <taxon>Poales</taxon>
        <taxon>Poaceae</taxon>
        <taxon>PACMAD clade</taxon>
        <taxon>Arundinoideae</taxon>
        <taxon>Arundineae</taxon>
        <taxon>Arundo</taxon>
    </lineage>
</organism>
<dbReference type="EMBL" id="GBRH01222190">
    <property type="protein sequence ID" value="JAD75705.1"/>
    <property type="molecule type" value="Transcribed_RNA"/>
</dbReference>
<feature type="transmembrane region" description="Helical" evidence="1">
    <location>
        <begin position="12"/>
        <end position="28"/>
    </location>
</feature>
<protein>
    <submittedName>
        <fullName evidence="2">Uncharacterized protein</fullName>
    </submittedName>
</protein>
<keyword evidence="1" id="KW-0472">Membrane</keyword>
<accession>A0A0A9CQP6</accession>
<keyword evidence="1" id="KW-0812">Transmembrane</keyword>
<reference evidence="2" key="2">
    <citation type="journal article" date="2015" name="Data Brief">
        <title>Shoot transcriptome of the giant reed, Arundo donax.</title>
        <authorList>
            <person name="Barrero R.A."/>
            <person name="Guerrero F.D."/>
            <person name="Moolhuijzen P."/>
            <person name="Goolsby J.A."/>
            <person name="Tidwell J."/>
            <person name="Bellgard S.E."/>
            <person name="Bellgard M.I."/>
        </authorList>
    </citation>
    <scope>NUCLEOTIDE SEQUENCE</scope>
    <source>
        <tissue evidence="2">Shoot tissue taken approximately 20 cm above the soil surface</tissue>
    </source>
</reference>
<evidence type="ECO:0000256" key="1">
    <source>
        <dbReference type="SAM" id="Phobius"/>
    </source>
</evidence>
<dbReference type="AlphaFoldDB" id="A0A0A9CQP6"/>
<name>A0A0A9CQP6_ARUDO</name>
<keyword evidence="1" id="KW-1133">Transmembrane helix</keyword>